<dbReference type="STRING" id="1424661.SAMN05216281_101146"/>
<comment type="similarity">
    <text evidence="2 4">Belongs to the NrdI family.</text>
</comment>
<accession>A0A1H8ADT8</accession>
<dbReference type="HAMAP" id="MF_00128">
    <property type="entry name" value="NrdI"/>
    <property type="match status" value="1"/>
</dbReference>
<evidence type="ECO:0000256" key="3">
    <source>
        <dbReference type="ARBA" id="ARBA00020129"/>
    </source>
</evidence>
<dbReference type="Pfam" id="PF07972">
    <property type="entry name" value="Flavodoxin_NdrI"/>
    <property type="match status" value="1"/>
</dbReference>
<evidence type="ECO:0000313" key="5">
    <source>
        <dbReference type="EMBL" id="TFB88488.1"/>
    </source>
</evidence>
<dbReference type="EMBL" id="SOFF01000031">
    <property type="protein sequence ID" value="TFB88488.1"/>
    <property type="molecule type" value="Genomic_DNA"/>
</dbReference>
<dbReference type="InterPro" id="IPR020852">
    <property type="entry name" value="RNR_Ib_NrdI_bac"/>
</dbReference>
<proteinExistence type="inferred from homology"/>
<dbReference type="InterPro" id="IPR004465">
    <property type="entry name" value="RNR_NrdI"/>
</dbReference>
<dbReference type="Gene3D" id="3.40.50.360">
    <property type="match status" value="1"/>
</dbReference>
<protein>
    <recommendedName>
        <fullName evidence="3 4">Protein NrdI</fullName>
    </recommendedName>
</protein>
<keyword evidence="6" id="KW-1185">Reference proteome</keyword>
<gene>
    <name evidence="4 5" type="primary">nrdI</name>
    <name evidence="5" type="ORF">E3O10_11830</name>
</gene>
<name>A0A1H8ADT8_9MICO</name>
<dbReference type="RefSeq" id="WP_092106257.1">
    <property type="nucleotide sequence ID" value="NZ_FOCN01000001.1"/>
</dbReference>
<dbReference type="OrthoDB" id="350535at2"/>
<evidence type="ECO:0000256" key="4">
    <source>
        <dbReference type="HAMAP-Rule" id="MF_00128"/>
    </source>
</evidence>
<comment type="caution">
    <text evidence="5">The sequence shown here is derived from an EMBL/GenBank/DDBJ whole genome shotgun (WGS) entry which is preliminary data.</text>
</comment>
<comment type="function">
    <text evidence="1 4">Probably involved in ribonucleotide reductase function.</text>
</comment>
<dbReference type="PANTHER" id="PTHR37297:SF1">
    <property type="entry name" value="PROTEIN NRDI"/>
    <property type="match status" value="1"/>
</dbReference>
<dbReference type="SUPFAM" id="SSF52218">
    <property type="entry name" value="Flavoproteins"/>
    <property type="match status" value="1"/>
</dbReference>
<dbReference type="PANTHER" id="PTHR37297">
    <property type="entry name" value="PROTEIN NRDI"/>
    <property type="match status" value="1"/>
</dbReference>
<dbReference type="Proteomes" id="UP000297654">
    <property type="component" value="Unassembled WGS sequence"/>
</dbReference>
<evidence type="ECO:0000256" key="1">
    <source>
        <dbReference type="ARBA" id="ARBA00003999"/>
    </source>
</evidence>
<evidence type="ECO:0000256" key="2">
    <source>
        <dbReference type="ARBA" id="ARBA00009942"/>
    </source>
</evidence>
<dbReference type="GO" id="GO:0010181">
    <property type="term" value="F:FMN binding"/>
    <property type="evidence" value="ECO:0007669"/>
    <property type="project" value="InterPro"/>
</dbReference>
<reference evidence="5 6" key="1">
    <citation type="submission" date="2019-03" db="EMBL/GenBank/DDBJ databases">
        <title>Genomics of glacier-inhabiting Cryobacterium strains.</title>
        <authorList>
            <person name="Liu Q."/>
            <person name="Xin Y.-H."/>
        </authorList>
    </citation>
    <scope>NUCLEOTIDE SEQUENCE [LARGE SCALE GENOMIC DNA]</scope>
    <source>
        <strain evidence="5 6">Hh15</strain>
    </source>
</reference>
<dbReference type="PIRSF" id="PIRSF005087">
    <property type="entry name" value="NrdI"/>
    <property type="match status" value="1"/>
</dbReference>
<sequence>MTDIVYFSSTSGNTRRFVEKLGRPAARIPLHAREEPLVAQEPFVLCVPTYGGGSVGGAVPKQVIKFLNNETNRSLIRGVIGAGNMNFGTAYCLAGDIIAAKCKVPHLYRFEVFGTPDDVRIVHDGLEEFWKQQP</sequence>
<organism evidence="5 6">
    <name type="scientific">Cryobacterium luteum</name>
    <dbReference type="NCBI Taxonomy" id="1424661"/>
    <lineage>
        <taxon>Bacteria</taxon>
        <taxon>Bacillati</taxon>
        <taxon>Actinomycetota</taxon>
        <taxon>Actinomycetes</taxon>
        <taxon>Micrococcales</taxon>
        <taxon>Microbacteriaceae</taxon>
        <taxon>Cryobacterium</taxon>
    </lineage>
</organism>
<evidence type="ECO:0000313" key="6">
    <source>
        <dbReference type="Proteomes" id="UP000297654"/>
    </source>
</evidence>
<dbReference type="InterPro" id="IPR029039">
    <property type="entry name" value="Flavoprotein-like_sf"/>
</dbReference>
<dbReference type="NCBIfam" id="TIGR00333">
    <property type="entry name" value="nrdI"/>
    <property type="match status" value="1"/>
</dbReference>
<dbReference type="AlphaFoldDB" id="A0A1H8ADT8"/>